<dbReference type="Proteomes" id="UP000027604">
    <property type="component" value="Chromosome I"/>
</dbReference>
<evidence type="ECO:0000256" key="1">
    <source>
        <dbReference type="ARBA" id="ARBA00022491"/>
    </source>
</evidence>
<dbReference type="EMBL" id="HG322949">
    <property type="protein sequence ID" value="CDG80950.1"/>
    <property type="molecule type" value="Genomic_DNA"/>
</dbReference>
<evidence type="ECO:0000256" key="4">
    <source>
        <dbReference type="ARBA" id="ARBA00023163"/>
    </source>
</evidence>
<evidence type="ECO:0000256" key="2">
    <source>
        <dbReference type="ARBA" id="ARBA00023015"/>
    </source>
</evidence>
<gene>
    <name evidence="6" type="ORF">GJA_289</name>
</gene>
<dbReference type="GO" id="GO:0000976">
    <property type="term" value="F:transcription cis-regulatory region binding"/>
    <property type="evidence" value="ECO:0007669"/>
    <property type="project" value="TreeGrafter"/>
</dbReference>
<evidence type="ECO:0000256" key="3">
    <source>
        <dbReference type="ARBA" id="ARBA00023125"/>
    </source>
</evidence>
<keyword evidence="4" id="KW-0804">Transcription</keyword>
<dbReference type="Gene3D" id="3.40.50.2300">
    <property type="match status" value="2"/>
</dbReference>
<dbReference type="Pfam" id="PF00356">
    <property type="entry name" value="LacI"/>
    <property type="match status" value="1"/>
</dbReference>
<dbReference type="STRING" id="1349767.GJA_289"/>
<dbReference type="KEGG" id="jag:GJA_289"/>
<evidence type="ECO:0000259" key="5">
    <source>
        <dbReference type="PROSITE" id="PS50932"/>
    </source>
</evidence>
<dbReference type="AlphaFoldDB" id="W0V024"/>
<dbReference type="InterPro" id="IPR010982">
    <property type="entry name" value="Lambda_DNA-bd_dom_sf"/>
</dbReference>
<accession>W0V024</accession>
<keyword evidence="1" id="KW-0678">Repressor</keyword>
<feature type="domain" description="HTH lacI-type" evidence="5">
    <location>
        <begin position="1"/>
        <end position="50"/>
    </location>
</feature>
<dbReference type="InterPro" id="IPR028082">
    <property type="entry name" value="Peripla_BP_I"/>
</dbReference>
<dbReference type="PATRIC" id="fig|1349767.4.peg.977"/>
<sequence>MARRAGVSVTTVSHVLNGTRKVQPETEKAVKAAMQEAGYTPNILARALAQSRTNTIGVAISAVSNHYFNDIVRAIENESERHGLMIFLSDTRDDAEHELRIVKALHQRRVDGIILAPAADPERRVFRYLEENKLPVVLIDRLVPENFDQVGVENAKPMADIVRHLASHGHRRIGFIAGKPGLSTSDERQAGYLQGLQQAGLPFDPALVLCGQSQIEPARASVHRLLALEQAPTAIISSNNLMTIGVMRGFRDLRLEVPKDIALVGFDDFDWADSFSPRLTVMDQPCEAIGAMAVQLMMARINDPDSARQTVRLAPELRIRNSCGCHDGAE</sequence>
<organism evidence="6 7">
    <name type="scientific">Janthinobacterium agaricidamnosum NBRC 102515 = DSM 9628</name>
    <dbReference type="NCBI Taxonomy" id="1349767"/>
    <lineage>
        <taxon>Bacteria</taxon>
        <taxon>Pseudomonadati</taxon>
        <taxon>Pseudomonadota</taxon>
        <taxon>Betaproteobacteria</taxon>
        <taxon>Burkholderiales</taxon>
        <taxon>Oxalobacteraceae</taxon>
        <taxon>Janthinobacterium</taxon>
    </lineage>
</organism>
<dbReference type="PANTHER" id="PTHR30146:SF148">
    <property type="entry name" value="HTH-TYPE TRANSCRIPTIONAL REPRESSOR PURR-RELATED"/>
    <property type="match status" value="1"/>
</dbReference>
<dbReference type="InterPro" id="IPR046335">
    <property type="entry name" value="LacI/GalR-like_sensor"/>
</dbReference>
<evidence type="ECO:0000313" key="6">
    <source>
        <dbReference type="EMBL" id="CDG80950.1"/>
    </source>
</evidence>
<dbReference type="Gene3D" id="1.10.260.40">
    <property type="entry name" value="lambda repressor-like DNA-binding domains"/>
    <property type="match status" value="1"/>
</dbReference>
<dbReference type="PROSITE" id="PS50932">
    <property type="entry name" value="HTH_LACI_2"/>
    <property type="match status" value="1"/>
</dbReference>
<dbReference type="SMART" id="SM00354">
    <property type="entry name" value="HTH_LACI"/>
    <property type="match status" value="1"/>
</dbReference>
<keyword evidence="7" id="KW-1185">Reference proteome</keyword>
<name>W0V024_9BURK</name>
<reference evidence="6 7" key="1">
    <citation type="journal article" date="2015" name="Genome Announc.">
        <title>Genome Sequence of Mushroom Soft-Rot Pathogen Janthinobacterium agaricidamnosum.</title>
        <authorList>
            <person name="Graupner K."/>
            <person name="Lackner G."/>
            <person name="Hertweck C."/>
        </authorList>
    </citation>
    <scope>NUCLEOTIDE SEQUENCE [LARGE SCALE GENOMIC DNA]</scope>
    <source>
        <strain evidence="7">NBRC 102515 / DSM 9628</strain>
    </source>
</reference>
<dbReference type="InterPro" id="IPR000843">
    <property type="entry name" value="HTH_LacI"/>
</dbReference>
<dbReference type="eggNOG" id="COG1609">
    <property type="taxonomic scope" value="Bacteria"/>
</dbReference>
<evidence type="ECO:0000313" key="7">
    <source>
        <dbReference type="Proteomes" id="UP000027604"/>
    </source>
</evidence>
<dbReference type="HOGENOM" id="CLU_037628_6_1_4"/>
<dbReference type="CDD" id="cd01392">
    <property type="entry name" value="HTH_LacI"/>
    <property type="match status" value="1"/>
</dbReference>
<dbReference type="Pfam" id="PF13377">
    <property type="entry name" value="Peripla_BP_3"/>
    <property type="match status" value="1"/>
</dbReference>
<proteinExistence type="predicted"/>
<keyword evidence="2" id="KW-0805">Transcription regulation</keyword>
<dbReference type="CDD" id="cd06267">
    <property type="entry name" value="PBP1_LacI_sugar_binding-like"/>
    <property type="match status" value="1"/>
</dbReference>
<dbReference type="SUPFAM" id="SSF53822">
    <property type="entry name" value="Periplasmic binding protein-like I"/>
    <property type="match status" value="1"/>
</dbReference>
<keyword evidence="3" id="KW-0238">DNA-binding</keyword>
<dbReference type="PANTHER" id="PTHR30146">
    <property type="entry name" value="LACI-RELATED TRANSCRIPTIONAL REPRESSOR"/>
    <property type="match status" value="1"/>
</dbReference>
<dbReference type="SUPFAM" id="SSF47413">
    <property type="entry name" value="lambda repressor-like DNA-binding domains"/>
    <property type="match status" value="1"/>
</dbReference>
<protein>
    <submittedName>
        <fullName evidence="6">Bacterial regulatory s, lacI family protein</fullName>
    </submittedName>
</protein>
<dbReference type="GO" id="GO:0003700">
    <property type="term" value="F:DNA-binding transcription factor activity"/>
    <property type="evidence" value="ECO:0007669"/>
    <property type="project" value="TreeGrafter"/>
</dbReference>